<keyword evidence="2" id="KW-0328">Glycosyltransferase</keyword>
<dbReference type="GO" id="GO:0030246">
    <property type="term" value="F:carbohydrate binding"/>
    <property type="evidence" value="ECO:0007669"/>
    <property type="project" value="InterPro"/>
</dbReference>
<keyword evidence="10" id="KW-1185">Reference proteome</keyword>
<dbReference type="InterPro" id="IPR012341">
    <property type="entry name" value="6hp_glycosidase-like_sf"/>
</dbReference>
<name>I0R475_9FIRM</name>
<dbReference type="eggNOG" id="COG1554">
    <property type="taxonomic scope" value="Bacteria"/>
</dbReference>
<feature type="domain" description="Glycoside hydrolase family 65 N-terminal" evidence="8">
    <location>
        <begin position="15"/>
        <end position="245"/>
    </location>
</feature>
<dbReference type="InterPro" id="IPR005195">
    <property type="entry name" value="Glyco_hydro_65_M"/>
</dbReference>
<dbReference type="Gene3D" id="2.60.420.10">
    <property type="entry name" value="Maltose phosphorylase, domain 3"/>
    <property type="match status" value="1"/>
</dbReference>
<dbReference type="SUPFAM" id="SSF48208">
    <property type="entry name" value="Six-hairpin glycosidases"/>
    <property type="match status" value="1"/>
</dbReference>
<reference evidence="9 10" key="1">
    <citation type="submission" date="2012-03" db="EMBL/GenBank/DDBJ databases">
        <authorList>
            <person name="Durkin A.S."/>
            <person name="McCorrison J."/>
            <person name="Torralba M."/>
            <person name="Gillis M."/>
            <person name="Methe B."/>
            <person name="Sutton G."/>
            <person name="Nelson K.E."/>
        </authorList>
    </citation>
    <scope>NUCLEOTIDE SEQUENCE [LARGE SCALE GENOMIC DNA]</scope>
    <source>
        <strain evidence="9 10">F0468</strain>
    </source>
</reference>
<dbReference type="InterPro" id="IPR017045">
    <property type="entry name" value="Malt_Pase/Glycosyl_Hdrlase"/>
</dbReference>
<dbReference type="Gene3D" id="2.70.98.40">
    <property type="entry name" value="Glycoside hydrolase, family 65, N-terminal domain"/>
    <property type="match status" value="1"/>
</dbReference>
<evidence type="ECO:0000259" key="8">
    <source>
        <dbReference type="Pfam" id="PF03636"/>
    </source>
</evidence>
<dbReference type="PATRIC" id="fig|1095750.3.peg.2687"/>
<evidence type="ECO:0000256" key="3">
    <source>
        <dbReference type="ARBA" id="ARBA00022679"/>
    </source>
</evidence>
<evidence type="ECO:0000313" key="10">
    <source>
        <dbReference type="Proteomes" id="UP000005039"/>
    </source>
</evidence>
<dbReference type="Pfam" id="PF03633">
    <property type="entry name" value="Glyco_hydro_65C"/>
    <property type="match status" value="1"/>
</dbReference>
<comment type="similarity">
    <text evidence="1">Belongs to the glycosyl hydrolase 65 family.</text>
</comment>
<evidence type="ECO:0000259" key="7">
    <source>
        <dbReference type="Pfam" id="PF03633"/>
    </source>
</evidence>
<comment type="caution">
    <text evidence="9">The sequence shown here is derived from an EMBL/GenBank/DDBJ whole genome shotgun (WGS) entry which is preliminary data.</text>
</comment>
<keyword evidence="3" id="KW-0808">Transferase</keyword>
<evidence type="ECO:0000259" key="6">
    <source>
        <dbReference type="Pfam" id="PF03632"/>
    </source>
</evidence>
<feature type="domain" description="Glycoside hydrolase family 65 C-terminal" evidence="7">
    <location>
        <begin position="701"/>
        <end position="758"/>
    </location>
</feature>
<dbReference type="GO" id="GO:0004553">
    <property type="term" value="F:hydrolase activity, hydrolyzing O-glycosyl compounds"/>
    <property type="evidence" value="ECO:0007669"/>
    <property type="project" value="TreeGrafter"/>
</dbReference>
<dbReference type="Gene3D" id="1.50.10.10">
    <property type="match status" value="1"/>
</dbReference>
<dbReference type="GO" id="GO:0016757">
    <property type="term" value="F:glycosyltransferase activity"/>
    <property type="evidence" value="ECO:0007669"/>
    <property type="project" value="UniProtKB-KW"/>
</dbReference>
<sequence length="762" mass="88278">MQQLEYKGRVIKESFFNRKNINKYEAIFTQGNGYIGIRNSLEEHYVGEIRDTFITGTFNKASEDEVSELPNIADMSAVKIIIDGTEFSLTEGEITFYERSLDLSTGESLRNIVWKSPSGVRVELSFRRFVSLYNEHLFVQKVDLLCDSDVDIIIESGIDGSVTNSGAMHFEDIKRRVYEGKYMEYISRTTQSKVSVVQDAVCRLNKEAAVIPVMGRRTLANKYSLKLKANEKLEFEKRSVFFSTRDKELTVFLEDDRLEEAKKRALKLIIDIENTEYSELFKSSESVWKEYLKKSEIIVGTDDEYVKTAINFALYHLRIMVKADDNRVGIGAKALSGEGYKGHSFWDTELFILPYFTYTHPEIARTLLEYRYHNLYGARLKAKEHGYEGAMYPWECAWVDDGEVTPLYMGADIVTGEITKIWTGLIEHHITADIVYAIDHYYKVTNDIDYMENYGYEIIFEAALFWASRLEYIEDRDRYEIRDVIGPDEYKEHVDNNAYTNYMAAYTMKLALKNQDYLKNNNRKIYDALDLKLDIDYIKELIEKKLPKLYLPMPDKDGIIPQSDTFLQLKKLDISKYKNAEAVLGIYNDYNTKQLNEYMVSKQSDTVMLLYLFRDLFDYETRKKNFVFYEDKTLHDSSLSKSTHAVLANEFKFEEMAYKLFKGAISVDLGPNMKSSDEGIHSASIGGIWAIYVLGFGGVNIDKNGLNINPRLPKEWSFLEFPLIYKGSSLRVRIEKDNKVSIKKLQGNSVEIYIKGEKQLIK</sequence>
<dbReference type="Pfam" id="PF03632">
    <property type="entry name" value="Glyco_hydro_65m"/>
    <property type="match status" value="1"/>
</dbReference>
<dbReference type="SUPFAM" id="SSF74650">
    <property type="entry name" value="Galactose mutarotase-like"/>
    <property type="match status" value="1"/>
</dbReference>
<evidence type="ECO:0000256" key="1">
    <source>
        <dbReference type="ARBA" id="ARBA00006768"/>
    </source>
</evidence>
<dbReference type="Proteomes" id="UP000005039">
    <property type="component" value="Unassembled WGS sequence"/>
</dbReference>
<dbReference type="OrthoDB" id="9758855at2"/>
<keyword evidence="9" id="KW-0378">Hydrolase</keyword>
<protein>
    <submittedName>
        <fullName evidence="9">Glycosyl hydrolase, family 65</fullName>
    </submittedName>
</protein>
<dbReference type="RefSeq" id="WP_008755152.1">
    <property type="nucleotide sequence ID" value="NZ_AJGH01000136.1"/>
</dbReference>
<dbReference type="InterPro" id="IPR005194">
    <property type="entry name" value="Glyco_hydro_65_C"/>
</dbReference>
<dbReference type="InterPro" id="IPR008928">
    <property type="entry name" value="6-hairpin_glycosidase_sf"/>
</dbReference>
<evidence type="ECO:0000256" key="2">
    <source>
        <dbReference type="ARBA" id="ARBA00022676"/>
    </source>
</evidence>
<feature type="active site" description="Proton donor" evidence="4">
    <location>
        <position position="489"/>
    </location>
</feature>
<dbReference type="InterPro" id="IPR005196">
    <property type="entry name" value="Glyco_hydro_65_N"/>
</dbReference>
<dbReference type="InterPro" id="IPR037018">
    <property type="entry name" value="GH65_N"/>
</dbReference>
<dbReference type="PANTHER" id="PTHR11051">
    <property type="entry name" value="GLYCOSYL HYDROLASE-RELATED"/>
    <property type="match status" value="1"/>
</dbReference>
<dbReference type="PANTHER" id="PTHR11051:SF8">
    <property type="entry name" value="PROTEIN-GLUCOSYLGALACTOSYLHYDROXYLYSINE GLUCOSIDASE"/>
    <property type="match status" value="1"/>
</dbReference>
<dbReference type="AlphaFoldDB" id="I0R475"/>
<accession>I0R475</accession>
<feature type="binding site" evidence="5">
    <location>
        <begin position="602"/>
        <end position="603"/>
    </location>
    <ligand>
        <name>substrate</name>
    </ligand>
</feature>
<dbReference type="InterPro" id="IPR011013">
    <property type="entry name" value="Gal_mutarotase_sf_dom"/>
</dbReference>
<dbReference type="GO" id="GO:0005975">
    <property type="term" value="P:carbohydrate metabolic process"/>
    <property type="evidence" value="ECO:0007669"/>
    <property type="project" value="InterPro"/>
</dbReference>
<evidence type="ECO:0000256" key="5">
    <source>
        <dbReference type="PIRSR" id="PIRSR036289-51"/>
    </source>
</evidence>
<evidence type="ECO:0000256" key="4">
    <source>
        <dbReference type="PIRSR" id="PIRSR036289-50"/>
    </source>
</evidence>
<gene>
    <name evidence="9" type="ORF">HMPREF9970_1208</name>
</gene>
<dbReference type="EMBL" id="AJGH01000136">
    <property type="protein sequence ID" value="EIC94483.1"/>
    <property type="molecule type" value="Genomic_DNA"/>
</dbReference>
<proteinExistence type="inferred from homology"/>
<dbReference type="PIRSF" id="PIRSF036289">
    <property type="entry name" value="Glycosyl_hydrolase_malt_phosph"/>
    <property type="match status" value="1"/>
</dbReference>
<evidence type="ECO:0000313" key="9">
    <source>
        <dbReference type="EMBL" id="EIC94483.1"/>
    </source>
</evidence>
<feature type="domain" description="Glycoside hydrolase family 65 central catalytic" evidence="6">
    <location>
        <begin position="312"/>
        <end position="689"/>
    </location>
</feature>
<organism evidence="9 10">
    <name type="scientific">Lachnoanaerobaculum saburreum F0468</name>
    <dbReference type="NCBI Taxonomy" id="1095750"/>
    <lineage>
        <taxon>Bacteria</taxon>
        <taxon>Bacillati</taxon>
        <taxon>Bacillota</taxon>
        <taxon>Clostridia</taxon>
        <taxon>Lachnospirales</taxon>
        <taxon>Lachnospiraceae</taxon>
        <taxon>Lachnoanaerobaculum</taxon>
    </lineage>
</organism>
<feature type="binding site" evidence="5">
    <location>
        <begin position="346"/>
        <end position="347"/>
    </location>
    <ligand>
        <name>substrate</name>
    </ligand>
</feature>
<dbReference type="Pfam" id="PF03636">
    <property type="entry name" value="Glyco_hydro_65N"/>
    <property type="match status" value="1"/>
</dbReference>